<evidence type="ECO:0000256" key="1">
    <source>
        <dbReference type="ARBA" id="ARBA00022737"/>
    </source>
</evidence>
<accession>A0A150PL62</accession>
<proteinExistence type="predicted"/>
<reference evidence="3 4" key="1">
    <citation type="submission" date="2014-02" db="EMBL/GenBank/DDBJ databases">
        <title>The small core and large imbalanced accessory genome model reveals a collaborative survival strategy of Sorangium cellulosum strains in nature.</title>
        <authorList>
            <person name="Han K."/>
            <person name="Peng R."/>
            <person name="Blom J."/>
            <person name="Li Y.-Z."/>
        </authorList>
    </citation>
    <scope>NUCLEOTIDE SEQUENCE [LARGE SCALE GENOMIC DNA]</scope>
    <source>
        <strain evidence="3 4">So0157-25</strain>
    </source>
</reference>
<keyword evidence="1" id="KW-0677">Repeat</keyword>
<evidence type="ECO:0000259" key="2">
    <source>
        <dbReference type="Pfam" id="PF25023"/>
    </source>
</evidence>
<dbReference type="PANTHER" id="PTHR32305:SF15">
    <property type="entry name" value="PROTEIN RHSA-RELATED"/>
    <property type="match status" value="1"/>
</dbReference>
<dbReference type="InterPro" id="IPR050708">
    <property type="entry name" value="T6SS_VgrG/RHS"/>
</dbReference>
<dbReference type="SUPFAM" id="SSF69322">
    <property type="entry name" value="Tricorn protease domain 2"/>
    <property type="match status" value="1"/>
</dbReference>
<dbReference type="InterPro" id="IPR022385">
    <property type="entry name" value="Rhs_assc_core"/>
</dbReference>
<dbReference type="InterPro" id="IPR056823">
    <property type="entry name" value="TEN-like_YD-shell"/>
</dbReference>
<protein>
    <recommendedName>
        <fullName evidence="2">Teneurin-like YD-shell domain-containing protein</fullName>
    </recommendedName>
</protein>
<dbReference type="AlphaFoldDB" id="A0A150PL62"/>
<sequence length="788" mass="85250">MTRIAYEPWGQRVEEERGGGAGARVEVRLAVARGQEVFAIVDELGHVHRYERDERGRLRAVALAGAGAPRRMAYDSTGSLVMTSLSGGLTRLWVRDARGRATDMRTWDEAFAAWESVETAYDAQDRPTDIHASSSSRPDGWDDRSFVYDARDGEAQRPELIGRLVEATTSDHVSGQRVRESFAYDLDGRQTARQITLDAGDTRRDYEERWSYGLDGTVASYRDPFGNTLSFTRTPSGAPSSIAWSAGGRAAAPLMTEITYDRRGRLASYRVPPTGLHRQIGHDTSSGLLTHLRACVGDGADPCARGPLQDVAYDRRADGRVIAARESAPRAGEPGLASPDVASYTYSARGELLEAVVAGVAYSHAYTPAGQVASFGEGAEVRRFGGQEGREVLPLPEGSQGQLDSFGRLIAFGRFRDAEYDPWGRLRRIEVDGGVLEYGYDVSGERLSRRLLRRAGDGEAPVSLVVYPTRTTRDDGVERQSLLRLGGRRVAVLVDEARVLSLIDDQRGVVQRAVDERGEAVLSADTTPFGALARAASGLASTELVLGFTGQLRDPDTGLVHMGARDYVPELASFSTPDPYALGEPELCARSLLECHPYAYGAHDPVNFADEDGYSSHGVHGASFGGAAAYSQSSHASQRHPNALTVRLAAGTTLYHGTDEGSASSIYWHQIDASRGNGDLGRGFYTSTSRSEAEMYASMKGNAPALPLFGEYEFDLATAATTSSTGRIVEVQTTAEMTGIHVPGSDWSRAGALDDAIANFDFIQGEWGEYKFHSSAISKLRVMGVHNP</sequence>
<feature type="domain" description="Teneurin-like YD-shell" evidence="2">
    <location>
        <begin position="502"/>
        <end position="579"/>
    </location>
</feature>
<comment type="caution">
    <text evidence="3">The sequence shown here is derived from an EMBL/GenBank/DDBJ whole genome shotgun (WGS) entry which is preliminary data.</text>
</comment>
<gene>
    <name evidence="3" type="ORF">BE08_07530</name>
</gene>
<name>A0A150PL62_SORCE</name>
<evidence type="ECO:0000313" key="4">
    <source>
        <dbReference type="Proteomes" id="UP000075420"/>
    </source>
</evidence>
<dbReference type="Pfam" id="PF25023">
    <property type="entry name" value="TEN_YD-shell"/>
    <property type="match status" value="1"/>
</dbReference>
<dbReference type="Gene3D" id="3.90.175.10">
    <property type="entry name" value="Diphtheria Toxin, domain 1"/>
    <property type="match status" value="1"/>
</dbReference>
<dbReference type="NCBIfam" id="TIGR03696">
    <property type="entry name" value="Rhs_assc_core"/>
    <property type="match status" value="1"/>
</dbReference>
<evidence type="ECO:0000313" key="3">
    <source>
        <dbReference type="EMBL" id="KYF56454.1"/>
    </source>
</evidence>
<dbReference type="Gene3D" id="2.180.10.10">
    <property type="entry name" value="RHS repeat-associated core"/>
    <property type="match status" value="1"/>
</dbReference>
<dbReference type="EMBL" id="JELY01001238">
    <property type="protein sequence ID" value="KYF56454.1"/>
    <property type="molecule type" value="Genomic_DNA"/>
</dbReference>
<organism evidence="3 4">
    <name type="scientific">Sorangium cellulosum</name>
    <name type="common">Polyangium cellulosum</name>
    <dbReference type="NCBI Taxonomy" id="56"/>
    <lineage>
        <taxon>Bacteria</taxon>
        <taxon>Pseudomonadati</taxon>
        <taxon>Myxococcota</taxon>
        <taxon>Polyangia</taxon>
        <taxon>Polyangiales</taxon>
        <taxon>Polyangiaceae</taxon>
        <taxon>Sorangium</taxon>
    </lineage>
</organism>
<dbReference type="PANTHER" id="PTHR32305">
    <property type="match status" value="1"/>
</dbReference>
<dbReference type="Proteomes" id="UP000075420">
    <property type="component" value="Unassembled WGS sequence"/>
</dbReference>